<sequence length="294" mass="31552">MSDRARFATATRPLHRGLDRAGRRWRTAVGRLPGPVVTFGRWLTSPEFSTVSAALAFYSLISLPPMVLIAFWVAGLVVDDATLQGLGDQVSGRTPDQLPVGAVLRGLIDVASRVGPVAVLSAVWPATAYGAALARAFSQVTPQTKEKIRGLRGRLLALAVIAVLPVAVFSGLAALFVVPRLLGSGWQLTVLLALGVLVLLVGIISLLYWLFQVRDTRWDDVVLGALVAAGLVGLSTGVYLGYLTWFADFTERYGASSLATLVLLAFWLLIGNAVLLVGYRFMVRRAQVRTGEDP</sequence>
<dbReference type="PANTHER" id="PTHR30213:SF0">
    <property type="entry name" value="UPF0761 MEMBRANE PROTEIN YIHY"/>
    <property type="match status" value="1"/>
</dbReference>
<dbReference type="PIRSF" id="PIRSF035875">
    <property type="entry name" value="RNase_BN"/>
    <property type="match status" value="1"/>
</dbReference>
<evidence type="ECO:0000313" key="7">
    <source>
        <dbReference type="EMBL" id="MEI4272629.1"/>
    </source>
</evidence>
<dbReference type="RefSeq" id="WP_336404759.1">
    <property type="nucleotide sequence ID" value="NZ_JBAPLU010000012.1"/>
</dbReference>
<reference evidence="7 8" key="1">
    <citation type="submission" date="2024-03" db="EMBL/GenBank/DDBJ databases">
        <title>Draft genome sequence of Klenkia sp. LSe6-5.</title>
        <authorList>
            <person name="Duangmal K."/>
            <person name="Chantavorakit T."/>
        </authorList>
    </citation>
    <scope>NUCLEOTIDE SEQUENCE [LARGE SCALE GENOMIC DNA]</scope>
    <source>
        <strain evidence="7 8">LSe6-5</strain>
    </source>
</reference>
<feature type="transmembrane region" description="Helical" evidence="6">
    <location>
        <begin position="114"/>
        <end position="134"/>
    </location>
</feature>
<dbReference type="Proteomes" id="UP001361570">
    <property type="component" value="Unassembled WGS sequence"/>
</dbReference>
<feature type="transmembrane region" description="Helical" evidence="6">
    <location>
        <begin position="155"/>
        <end position="178"/>
    </location>
</feature>
<comment type="subcellular location">
    <subcellularLocation>
        <location evidence="1">Cell membrane</location>
        <topology evidence="1">Multi-pass membrane protein</topology>
    </subcellularLocation>
</comment>
<evidence type="ECO:0000256" key="2">
    <source>
        <dbReference type="ARBA" id="ARBA00022475"/>
    </source>
</evidence>
<evidence type="ECO:0000256" key="4">
    <source>
        <dbReference type="ARBA" id="ARBA00022989"/>
    </source>
</evidence>
<evidence type="ECO:0000256" key="3">
    <source>
        <dbReference type="ARBA" id="ARBA00022692"/>
    </source>
</evidence>
<feature type="transmembrane region" description="Helical" evidence="6">
    <location>
        <begin position="55"/>
        <end position="78"/>
    </location>
</feature>
<accession>A0ABU8DX68</accession>
<comment type="caution">
    <text evidence="7">The sequence shown here is derived from an EMBL/GenBank/DDBJ whole genome shotgun (WGS) entry which is preliminary data.</text>
</comment>
<keyword evidence="2" id="KW-1003">Cell membrane</keyword>
<evidence type="ECO:0000256" key="6">
    <source>
        <dbReference type="SAM" id="Phobius"/>
    </source>
</evidence>
<evidence type="ECO:0000313" key="8">
    <source>
        <dbReference type="Proteomes" id="UP001361570"/>
    </source>
</evidence>
<keyword evidence="3 6" id="KW-0812">Transmembrane</keyword>
<feature type="transmembrane region" description="Helical" evidence="6">
    <location>
        <begin position="190"/>
        <end position="211"/>
    </location>
</feature>
<proteinExistence type="predicted"/>
<name>A0ABU8DX68_9ACTN</name>
<dbReference type="EMBL" id="JBAPLU010000012">
    <property type="protein sequence ID" value="MEI4272629.1"/>
    <property type="molecule type" value="Genomic_DNA"/>
</dbReference>
<gene>
    <name evidence="7" type="ORF">TEK04_12935</name>
</gene>
<dbReference type="Pfam" id="PF03631">
    <property type="entry name" value="Virul_fac_BrkB"/>
    <property type="match status" value="1"/>
</dbReference>
<dbReference type="InterPro" id="IPR017039">
    <property type="entry name" value="Virul_fac_BrkB"/>
</dbReference>
<evidence type="ECO:0000256" key="1">
    <source>
        <dbReference type="ARBA" id="ARBA00004651"/>
    </source>
</evidence>
<protein>
    <submittedName>
        <fullName evidence="7">YihY/virulence factor BrkB family protein</fullName>
    </submittedName>
</protein>
<feature type="transmembrane region" description="Helical" evidence="6">
    <location>
        <begin position="223"/>
        <end position="246"/>
    </location>
</feature>
<dbReference type="PANTHER" id="PTHR30213">
    <property type="entry name" value="INNER MEMBRANE PROTEIN YHJD"/>
    <property type="match status" value="1"/>
</dbReference>
<feature type="transmembrane region" description="Helical" evidence="6">
    <location>
        <begin position="258"/>
        <end position="279"/>
    </location>
</feature>
<keyword evidence="5 6" id="KW-0472">Membrane</keyword>
<keyword evidence="4 6" id="KW-1133">Transmembrane helix</keyword>
<keyword evidence="8" id="KW-1185">Reference proteome</keyword>
<organism evidence="7 8">
    <name type="scientific">Klenkia sesuvii</name>
    <dbReference type="NCBI Taxonomy" id="3103137"/>
    <lineage>
        <taxon>Bacteria</taxon>
        <taxon>Bacillati</taxon>
        <taxon>Actinomycetota</taxon>
        <taxon>Actinomycetes</taxon>
        <taxon>Geodermatophilales</taxon>
        <taxon>Geodermatophilaceae</taxon>
        <taxon>Klenkia</taxon>
    </lineage>
</organism>
<evidence type="ECO:0000256" key="5">
    <source>
        <dbReference type="ARBA" id="ARBA00023136"/>
    </source>
</evidence>